<reference evidence="10" key="1">
    <citation type="submission" date="2023-10" db="EMBL/GenBank/DDBJ databases">
        <authorList>
            <person name="Hackl T."/>
        </authorList>
    </citation>
    <scope>NUCLEOTIDE SEQUENCE</scope>
</reference>
<dbReference type="InterPro" id="IPR049326">
    <property type="entry name" value="Rhodopsin_dom_fungi"/>
</dbReference>
<dbReference type="PANTHER" id="PTHR33048">
    <property type="entry name" value="PTH11-LIKE INTEGRAL MEMBRANE PROTEIN (AFU_ORTHOLOGUE AFUA_5G11245)"/>
    <property type="match status" value="1"/>
</dbReference>
<dbReference type="EMBL" id="CAUWAG010000006">
    <property type="protein sequence ID" value="CAJ2503493.1"/>
    <property type="molecule type" value="Genomic_DNA"/>
</dbReference>
<gene>
    <name evidence="10" type="ORF">KHLLAP_LOCUS3961</name>
</gene>
<feature type="transmembrane region" description="Helical" evidence="7">
    <location>
        <begin position="179"/>
        <end position="201"/>
    </location>
</feature>
<feature type="chain" id="PRO_5042464118" evidence="8">
    <location>
        <begin position="21"/>
        <end position="409"/>
    </location>
</feature>
<evidence type="ECO:0000256" key="1">
    <source>
        <dbReference type="ARBA" id="ARBA00004141"/>
    </source>
</evidence>
<dbReference type="InterPro" id="IPR052337">
    <property type="entry name" value="SAT4-like"/>
</dbReference>
<evidence type="ECO:0000256" key="6">
    <source>
        <dbReference type="SAM" id="MobiDB-lite"/>
    </source>
</evidence>
<feature type="transmembrane region" description="Helical" evidence="7">
    <location>
        <begin position="94"/>
        <end position="117"/>
    </location>
</feature>
<keyword evidence="3 7" id="KW-1133">Transmembrane helix</keyword>
<evidence type="ECO:0000256" key="3">
    <source>
        <dbReference type="ARBA" id="ARBA00022989"/>
    </source>
</evidence>
<protein>
    <submittedName>
        <fullName evidence="10">Uu.00g108870.m01.CDS01</fullName>
    </submittedName>
</protein>
<comment type="subcellular location">
    <subcellularLocation>
        <location evidence="1">Membrane</location>
        <topology evidence="1">Multi-pass membrane protein</topology>
    </subcellularLocation>
</comment>
<keyword evidence="11" id="KW-1185">Reference proteome</keyword>
<keyword evidence="4 7" id="KW-0472">Membrane</keyword>
<evidence type="ECO:0000256" key="8">
    <source>
        <dbReference type="SAM" id="SignalP"/>
    </source>
</evidence>
<feature type="region of interest" description="Disordered" evidence="6">
    <location>
        <begin position="19"/>
        <end position="38"/>
    </location>
</feature>
<evidence type="ECO:0000256" key="5">
    <source>
        <dbReference type="ARBA" id="ARBA00038359"/>
    </source>
</evidence>
<feature type="region of interest" description="Disordered" evidence="6">
    <location>
        <begin position="377"/>
        <end position="400"/>
    </location>
</feature>
<feature type="transmembrane region" description="Helical" evidence="7">
    <location>
        <begin position="150"/>
        <end position="167"/>
    </location>
</feature>
<comment type="similarity">
    <text evidence="5">Belongs to the SAT4 family.</text>
</comment>
<name>A0AAI8YG13_9PEZI</name>
<dbReference type="GO" id="GO:0016020">
    <property type="term" value="C:membrane"/>
    <property type="evidence" value="ECO:0007669"/>
    <property type="project" value="UniProtKB-SubCell"/>
</dbReference>
<feature type="domain" description="Rhodopsin" evidence="9">
    <location>
        <begin position="86"/>
        <end position="313"/>
    </location>
</feature>
<evidence type="ECO:0000256" key="4">
    <source>
        <dbReference type="ARBA" id="ARBA00023136"/>
    </source>
</evidence>
<feature type="signal peptide" evidence="8">
    <location>
        <begin position="1"/>
        <end position="20"/>
    </location>
</feature>
<feature type="compositionally biased region" description="Basic and acidic residues" evidence="6">
    <location>
        <begin position="390"/>
        <end position="400"/>
    </location>
</feature>
<evidence type="ECO:0000259" key="9">
    <source>
        <dbReference type="Pfam" id="PF20684"/>
    </source>
</evidence>
<comment type="caution">
    <text evidence="10">The sequence shown here is derived from an EMBL/GenBank/DDBJ whole genome shotgun (WGS) entry which is preliminary data.</text>
</comment>
<proteinExistence type="inferred from homology"/>
<feature type="region of interest" description="Disordered" evidence="6">
    <location>
        <begin position="322"/>
        <end position="344"/>
    </location>
</feature>
<dbReference type="Proteomes" id="UP001295740">
    <property type="component" value="Unassembled WGS sequence"/>
</dbReference>
<evidence type="ECO:0000313" key="11">
    <source>
        <dbReference type="Proteomes" id="UP001295740"/>
    </source>
</evidence>
<feature type="transmembrane region" description="Helical" evidence="7">
    <location>
        <begin position="295"/>
        <end position="319"/>
    </location>
</feature>
<dbReference type="AlphaFoldDB" id="A0AAI8YG13"/>
<keyword evidence="2 7" id="KW-0812">Transmembrane</keyword>
<sequence>MSPWGFRVLLLLLLPPDDDGDDDNNTTTTEPGSFRRKHVQAPDTNEQVLVATVTMYDQSEAQTVGYVTAALSLLILCSRLVISRWRREPFDLSFCLVILSILVITARIITNSLYLTYGTASDSLRNESHADQNDDCRIKTGSILVLPARVMFTASLWLQICILLIFYSRITSGLTLVAYTIKATWVVMAATFVAVVLSTFLECRPINLYWQTSPDPGNCVHSYAQLIIQGVSNTILDLMLLFIAFPLVSLRKRRWSERISLYGLFALGTFCIVITIIRVVVVFRQDSSQTARSVWASAQMFVSTFVANAPTIYGSLRVVRRKRSGHRDRPPFTNSGSARNRPSRHEIESWMKMDEGIALTPVTPHVLAPLPPAATWYGEESAPAPHSHASHSDADTRVKVSHEYIGRAS</sequence>
<keyword evidence="8" id="KW-0732">Signal</keyword>
<dbReference type="PANTHER" id="PTHR33048:SF166">
    <property type="entry name" value="PTH11-LIKE INTEGRAL MEMBRANE PROTEIN"/>
    <property type="match status" value="1"/>
</dbReference>
<feature type="transmembrane region" description="Helical" evidence="7">
    <location>
        <begin position="259"/>
        <end position="283"/>
    </location>
</feature>
<evidence type="ECO:0000256" key="7">
    <source>
        <dbReference type="SAM" id="Phobius"/>
    </source>
</evidence>
<feature type="transmembrane region" description="Helical" evidence="7">
    <location>
        <begin position="63"/>
        <end position="82"/>
    </location>
</feature>
<evidence type="ECO:0000313" key="10">
    <source>
        <dbReference type="EMBL" id="CAJ2503493.1"/>
    </source>
</evidence>
<dbReference type="Pfam" id="PF20684">
    <property type="entry name" value="Fung_rhodopsin"/>
    <property type="match status" value="1"/>
</dbReference>
<evidence type="ECO:0000256" key="2">
    <source>
        <dbReference type="ARBA" id="ARBA00022692"/>
    </source>
</evidence>
<accession>A0AAI8YG13</accession>
<feature type="transmembrane region" description="Helical" evidence="7">
    <location>
        <begin position="221"/>
        <end position="247"/>
    </location>
</feature>
<organism evidence="10 11">
    <name type="scientific">Anthostomella pinea</name>
    <dbReference type="NCBI Taxonomy" id="933095"/>
    <lineage>
        <taxon>Eukaryota</taxon>
        <taxon>Fungi</taxon>
        <taxon>Dikarya</taxon>
        <taxon>Ascomycota</taxon>
        <taxon>Pezizomycotina</taxon>
        <taxon>Sordariomycetes</taxon>
        <taxon>Xylariomycetidae</taxon>
        <taxon>Xylariales</taxon>
        <taxon>Xylariaceae</taxon>
        <taxon>Anthostomella</taxon>
    </lineage>
</organism>